<organism evidence="3 4">
    <name type="scientific">Synoicihabitans lomoniglobus</name>
    <dbReference type="NCBI Taxonomy" id="2909285"/>
    <lineage>
        <taxon>Bacteria</taxon>
        <taxon>Pseudomonadati</taxon>
        <taxon>Verrucomicrobiota</taxon>
        <taxon>Opitutia</taxon>
        <taxon>Opitutales</taxon>
        <taxon>Opitutaceae</taxon>
        <taxon>Synoicihabitans</taxon>
    </lineage>
</organism>
<feature type="domain" description="Ice-binding protein C-terminal" evidence="2">
    <location>
        <begin position="202"/>
        <end position="225"/>
    </location>
</feature>
<protein>
    <submittedName>
        <fullName evidence="3">PEP-CTERM sorting domain-containing protein</fullName>
    </submittedName>
</protein>
<evidence type="ECO:0000313" key="3">
    <source>
        <dbReference type="EMBL" id="WED63482.1"/>
    </source>
</evidence>
<keyword evidence="1" id="KW-0732">Signal</keyword>
<accession>A0AAF0CGE1</accession>
<evidence type="ECO:0000313" key="4">
    <source>
        <dbReference type="Proteomes" id="UP001218638"/>
    </source>
</evidence>
<feature type="chain" id="PRO_5042297234" evidence="1">
    <location>
        <begin position="21"/>
        <end position="233"/>
    </location>
</feature>
<dbReference type="EMBL" id="CP119075">
    <property type="protein sequence ID" value="WED63482.1"/>
    <property type="molecule type" value="Genomic_DNA"/>
</dbReference>
<dbReference type="RefSeq" id="WP_330929140.1">
    <property type="nucleotide sequence ID" value="NZ_CP119075.1"/>
</dbReference>
<sequence>MRKYLLLLSTLVILKAPLGAQVTIGSSLSDGGSDSATGGVYIMTGGDFGADNTALTWSFFDDDDLDPNRSVTPLLFENTAANTWVLRGIGTSVTSDESGLQADIAFGLIEGSAAVSAGYTFGFSDRAVASAGDGNTTNVSENQGLIGNVGGTDWSFTGTGQDPDTLSIGQTFIINGGGAGGTYNLYGNQRGYAATMTAGVSAVPEPSTYAALAGLGALGMAFCRRRQRAAFRP</sequence>
<proteinExistence type="predicted"/>
<dbReference type="InterPro" id="IPR013424">
    <property type="entry name" value="Ice-binding_C"/>
</dbReference>
<gene>
    <name evidence="3" type="ORF">PXH66_14170</name>
</gene>
<evidence type="ECO:0000259" key="2">
    <source>
        <dbReference type="Pfam" id="PF07589"/>
    </source>
</evidence>
<feature type="signal peptide" evidence="1">
    <location>
        <begin position="1"/>
        <end position="20"/>
    </location>
</feature>
<dbReference type="NCBIfam" id="TIGR02595">
    <property type="entry name" value="PEP_CTERM"/>
    <property type="match status" value="1"/>
</dbReference>
<dbReference type="Proteomes" id="UP001218638">
    <property type="component" value="Chromosome"/>
</dbReference>
<name>A0AAF0CGE1_9BACT</name>
<keyword evidence="4" id="KW-1185">Reference proteome</keyword>
<evidence type="ECO:0000256" key="1">
    <source>
        <dbReference type="SAM" id="SignalP"/>
    </source>
</evidence>
<dbReference type="AlphaFoldDB" id="A0AAF0CGE1"/>
<dbReference type="Pfam" id="PF07589">
    <property type="entry name" value="PEP-CTERM"/>
    <property type="match status" value="1"/>
</dbReference>
<reference evidence="3" key="1">
    <citation type="submission" date="2023-03" db="EMBL/GenBank/DDBJ databases">
        <title>Lomoglobus Profundus gen. nov., sp. nov., a novel member of the phylum Verrucomicrobia, isolated from deep-marine sediment of South China Sea.</title>
        <authorList>
            <person name="Ahmad T."/>
            <person name="Ishaq S.E."/>
            <person name="Wang F."/>
        </authorList>
    </citation>
    <scope>NUCLEOTIDE SEQUENCE</scope>
    <source>
        <strain evidence="3">LMO-M01</strain>
    </source>
</reference>
<dbReference type="KEGG" id="slom:PXH66_14170"/>